<organism evidence="2 3">
    <name type="scientific">Dorcoceras hygrometricum</name>
    <dbReference type="NCBI Taxonomy" id="472368"/>
    <lineage>
        <taxon>Eukaryota</taxon>
        <taxon>Viridiplantae</taxon>
        <taxon>Streptophyta</taxon>
        <taxon>Embryophyta</taxon>
        <taxon>Tracheophyta</taxon>
        <taxon>Spermatophyta</taxon>
        <taxon>Magnoliopsida</taxon>
        <taxon>eudicotyledons</taxon>
        <taxon>Gunneridae</taxon>
        <taxon>Pentapetalae</taxon>
        <taxon>asterids</taxon>
        <taxon>lamiids</taxon>
        <taxon>Lamiales</taxon>
        <taxon>Gesneriaceae</taxon>
        <taxon>Didymocarpoideae</taxon>
        <taxon>Trichosporeae</taxon>
        <taxon>Loxocarpinae</taxon>
        <taxon>Dorcoceras</taxon>
    </lineage>
</organism>
<dbReference type="AlphaFoldDB" id="A0A2Z7B1L9"/>
<feature type="region of interest" description="Disordered" evidence="1">
    <location>
        <begin position="1"/>
        <end position="57"/>
    </location>
</feature>
<proteinExistence type="predicted"/>
<dbReference type="EMBL" id="KV011859">
    <property type="protein sequence ID" value="KZV25569.1"/>
    <property type="molecule type" value="Genomic_DNA"/>
</dbReference>
<feature type="compositionally biased region" description="Basic and acidic residues" evidence="1">
    <location>
        <begin position="14"/>
        <end position="41"/>
    </location>
</feature>
<evidence type="ECO:0000313" key="2">
    <source>
        <dbReference type="EMBL" id="KZV25569.1"/>
    </source>
</evidence>
<dbReference type="Proteomes" id="UP000250235">
    <property type="component" value="Unassembled WGS sequence"/>
</dbReference>
<sequence length="263" mass="28432">MGPISHTGPKTSRAVRDKPKPNPREQTSHHDIAGVSSERRPTGGAATKNARGAKRTLDRNIACASRGQRALSRNQRPSCAAASINASASLHRDTAPSEFQQRPANIGATARPARGCDARQARIACAIQRQRSAARNHSQSSAGHAGNNFPTKRRRRAAHGGGGVRKMKRGAAVLKLGIQLAVGPQSLWLRNHNSGLAHRIMVKRLATSPHDPLDITDSACKNQLVVVSVQYGPFNPYIPIRSTTIDKSRVDRSDSYAYILEIQ</sequence>
<protein>
    <submittedName>
        <fullName evidence="2">Uncharacterized protein</fullName>
    </submittedName>
</protein>
<gene>
    <name evidence="2" type="ORF">F511_31153</name>
</gene>
<reference evidence="2 3" key="1">
    <citation type="journal article" date="2015" name="Proc. Natl. Acad. Sci. U.S.A.">
        <title>The resurrection genome of Boea hygrometrica: A blueprint for survival of dehydration.</title>
        <authorList>
            <person name="Xiao L."/>
            <person name="Yang G."/>
            <person name="Zhang L."/>
            <person name="Yang X."/>
            <person name="Zhao S."/>
            <person name="Ji Z."/>
            <person name="Zhou Q."/>
            <person name="Hu M."/>
            <person name="Wang Y."/>
            <person name="Chen M."/>
            <person name="Xu Y."/>
            <person name="Jin H."/>
            <person name="Xiao X."/>
            <person name="Hu G."/>
            <person name="Bao F."/>
            <person name="Hu Y."/>
            <person name="Wan P."/>
            <person name="Li L."/>
            <person name="Deng X."/>
            <person name="Kuang T."/>
            <person name="Xiang C."/>
            <person name="Zhu J.K."/>
            <person name="Oliver M.J."/>
            <person name="He Y."/>
        </authorList>
    </citation>
    <scope>NUCLEOTIDE SEQUENCE [LARGE SCALE GENOMIC DNA]</scope>
    <source>
        <strain evidence="3">cv. XS01</strain>
    </source>
</reference>
<evidence type="ECO:0000256" key="1">
    <source>
        <dbReference type="SAM" id="MobiDB-lite"/>
    </source>
</evidence>
<keyword evidence="3" id="KW-1185">Reference proteome</keyword>
<feature type="region of interest" description="Disordered" evidence="1">
    <location>
        <begin position="91"/>
        <end position="113"/>
    </location>
</feature>
<accession>A0A2Z7B1L9</accession>
<evidence type="ECO:0000313" key="3">
    <source>
        <dbReference type="Proteomes" id="UP000250235"/>
    </source>
</evidence>
<feature type="region of interest" description="Disordered" evidence="1">
    <location>
        <begin position="129"/>
        <end position="165"/>
    </location>
</feature>
<name>A0A2Z7B1L9_9LAMI</name>